<gene>
    <name evidence="12" type="ORF">C5689_05565</name>
</gene>
<sequence>MRGAPFFGLTLAVAAAFAASAEPAKQAADKQTAAEQTEWKWELPKYIPPPRVPADNPMSEEKFQLGRRLFFDKRVSGNATISCSSCHLQERAFTDGRVVSVGSTGDKTPRNAPSIVNSGWRATLTWANPALVTLERQMENPLYGERPIEMGVNDANKAEIVARFRNDADYVKWFAAAFPEKKPAEQISFETIIKAISAFQRGVVSFDSRYDQYLQGKIKLTEAEQRGHDLYFGEKAECHHCHGSVDLDDQFVHAKTREAETPFHNTGLYDIDGKGAYPEPNRGLYDVTQDPDDMGKFRAPSLRNIAMTAPYMHDGTVATLEEVIDIYARGGRKIETGPAKGDGALNPLKSPLIVKIDLSPQEKADLLAFLKALTDESLLTSPRFSDPWKAQAAKK</sequence>
<evidence type="ECO:0000313" key="12">
    <source>
        <dbReference type="EMBL" id="PWB94913.1"/>
    </source>
</evidence>
<dbReference type="Proteomes" id="UP000245137">
    <property type="component" value="Unassembled WGS sequence"/>
</dbReference>
<dbReference type="GO" id="GO:0042597">
    <property type="term" value="C:periplasmic space"/>
    <property type="evidence" value="ECO:0007669"/>
    <property type="project" value="UniProtKB-SubCell"/>
</dbReference>
<evidence type="ECO:0000256" key="8">
    <source>
        <dbReference type="PIRSR" id="PIRSR000294-1"/>
    </source>
</evidence>
<dbReference type="EMBL" id="PUIV01000005">
    <property type="protein sequence ID" value="PWB94913.1"/>
    <property type="molecule type" value="Genomic_DNA"/>
</dbReference>
<evidence type="ECO:0000256" key="6">
    <source>
        <dbReference type="ARBA" id="ARBA00023002"/>
    </source>
</evidence>
<comment type="PTM">
    <text evidence="8">Binds 2 heme groups per subunit.</text>
</comment>
<evidence type="ECO:0000256" key="3">
    <source>
        <dbReference type="ARBA" id="ARBA00022723"/>
    </source>
</evidence>
<evidence type="ECO:0000256" key="5">
    <source>
        <dbReference type="ARBA" id="ARBA00022764"/>
    </source>
</evidence>
<accession>A0A2U1STI4</accession>
<comment type="caution">
    <text evidence="12">The sequence shown here is derived from an EMBL/GenBank/DDBJ whole genome shotgun (WGS) entry which is preliminary data.</text>
</comment>
<dbReference type="GO" id="GO:0009055">
    <property type="term" value="F:electron transfer activity"/>
    <property type="evidence" value="ECO:0007669"/>
    <property type="project" value="InterPro"/>
</dbReference>
<feature type="binding site" description="covalent" evidence="8">
    <location>
        <position position="86"/>
    </location>
    <ligand>
        <name>heme c</name>
        <dbReference type="ChEBI" id="CHEBI:61717"/>
        <label>1</label>
    </ligand>
</feature>
<name>A0A2U1STI4_METSR</name>
<feature type="binding site" description="axial binding residue" evidence="9">
    <location>
        <position position="242"/>
    </location>
    <ligand>
        <name>heme c</name>
        <dbReference type="ChEBI" id="CHEBI:61717"/>
        <label>2</label>
    </ligand>
    <ligandPart>
        <name>Fe</name>
        <dbReference type="ChEBI" id="CHEBI:18248"/>
    </ligandPart>
</feature>
<dbReference type="GO" id="GO:0046872">
    <property type="term" value="F:metal ion binding"/>
    <property type="evidence" value="ECO:0007669"/>
    <property type="project" value="UniProtKB-KW"/>
</dbReference>
<dbReference type="GO" id="GO:0004130">
    <property type="term" value="F:cytochrome-c peroxidase activity"/>
    <property type="evidence" value="ECO:0007669"/>
    <property type="project" value="TreeGrafter"/>
</dbReference>
<dbReference type="InterPro" id="IPR004852">
    <property type="entry name" value="Di-haem_cyt_c_peroxidsae"/>
</dbReference>
<dbReference type="OrthoDB" id="9805202at2"/>
<dbReference type="PROSITE" id="PS51007">
    <property type="entry name" value="CYTC"/>
    <property type="match status" value="2"/>
</dbReference>
<keyword evidence="2 8" id="KW-0349">Heme</keyword>
<dbReference type="Pfam" id="PF03150">
    <property type="entry name" value="CCP_MauG"/>
    <property type="match status" value="1"/>
</dbReference>
<keyword evidence="4 10" id="KW-0732">Signal</keyword>
<keyword evidence="13" id="KW-1185">Reference proteome</keyword>
<dbReference type="Gene3D" id="1.10.760.10">
    <property type="entry name" value="Cytochrome c-like domain"/>
    <property type="match status" value="2"/>
</dbReference>
<dbReference type="InterPro" id="IPR026259">
    <property type="entry name" value="MauG/Cytc_peroxidase"/>
</dbReference>
<feature type="binding site" description="covalent" evidence="8">
    <location>
        <position position="241"/>
    </location>
    <ligand>
        <name>heme c</name>
        <dbReference type="ChEBI" id="CHEBI:61717"/>
        <label>2</label>
    </ligand>
</feature>
<evidence type="ECO:0000256" key="7">
    <source>
        <dbReference type="ARBA" id="ARBA00023004"/>
    </source>
</evidence>
<evidence type="ECO:0000256" key="10">
    <source>
        <dbReference type="SAM" id="SignalP"/>
    </source>
</evidence>
<keyword evidence="7 9" id="KW-0408">Iron</keyword>
<feature type="domain" description="Cytochrome c" evidence="11">
    <location>
        <begin position="222"/>
        <end position="374"/>
    </location>
</feature>
<feature type="domain" description="Cytochrome c" evidence="11">
    <location>
        <begin position="61"/>
        <end position="168"/>
    </location>
</feature>
<dbReference type="InterPro" id="IPR023929">
    <property type="entry name" value="MbnH-like"/>
</dbReference>
<dbReference type="InterPro" id="IPR051395">
    <property type="entry name" value="Cytochrome_c_Peroxidase/MauG"/>
</dbReference>
<feature type="binding site" description="covalent" evidence="8">
    <location>
        <position position="83"/>
    </location>
    <ligand>
        <name>heme c</name>
        <dbReference type="ChEBI" id="CHEBI:61717"/>
        <label>1</label>
    </ligand>
</feature>
<comment type="subcellular location">
    <subcellularLocation>
        <location evidence="1">Periplasm</location>
    </subcellularLocation>
</comment>
<protein>
    <submittedName>
        <fullName evidence="12">Di-heme enzyme</fullName>
    </submittedName>
</protein>
<organism evidence="12 13">
    <name type="scientific">Methylosinus sporium</name>
    <dbReference type="NCBI Taxonomy" id="428"/>
    <lineage>
        <taxon>Bacteria</taxon>
        <taxon>Pseudomonadati</taxon>
        <taxon>Pseudomonadota</taxon>
        <taxon>Alphaproteobacteria</taxon>
        <taxon>Hyphomicrobiales</taxon>
        <taxon>Methylocystaceae</taxon>
        <taxon>Methylosinus</taxon>
    </lineage>
</organism>
<reference evidence="12 13" key="1">
    <citation type="journal article" date="2018" name="Appl. Microbiol. Biotechnol.">
        <title>Co-cultivation of the strictly anaerobic methanogen Methanosarcina barkeri with aerobic methanotrophs in an oxygen-limited membrane bioreactor.</title>
        <authorList>
            <person name="In 't Zandt M.H."/>
            <person name="van den Bosch T.J.M."/>
            <person name="Rijkers R."/>
            <person name="van Kessel M.A.H.J."/>
            <person name="Jetten M.S.M."/>
            <person name="Welte C.U."/>
        </authorList>
    </citation>
    <scope>NUCLEOTIDE SEQUENCE [LARGE SCALE GENOMIC DNA]</scope>
    <source>
        <strain evidence="12 13">DSM 17706</strain>
    </source>
</reference>
<dbReference type="AlphaFoldDB" id="A0A2U1STI4"/>
<keyword evidence="6" id="KW-0560">Oxidoreductase</keyword>
<dbReference type="RefSeq" id="WP_108916282.1">
    <property type="nucleotide sequence ID" value="NZ_BGJY01000005.1"/>
</dbReference>
<evidence type="ECO:0000313" key="13">
    <source>
        <dbReference type="Proteomes" id="UP000245137"/>
    </source>
</evidence>
<feature type="chain" id="PRO_5015700907" evidence="10">
    <location>
        <begin position="19"/>
        <end position="395"/>
    </location>
</feature>
<dbReference type="PIRSF" id="PIRSF000294">
    <property type="entry name" value="Cytochrome-c_peroxidase"/>
    <property type="match status" value="1"/>
</dbReference>
<dbReference type="PANTHER" id="PTHR30600">
    <property type="entry name" value="CYTOCHROME C PEROXIDASE-RELATED"/>
    <property type="match status" value="1"/>
</dbReference>
<dbReference type="NCBIfam" id="TIGR04039">
    <property type="entry name" value="MXAN_0977_Heme2"/>
    <property type="match status" value="1"/>
</dbReference>
<dbReference type="InterPro" id="IPR009056">
    <property type="entry name" value="Cyt_c-like_dom"/>
</dbReference>
<evidence type="ECO:0000256" key="9">
    <source>
        <dbReference type="PIRSR" id="PIRSR000294-2"/>
    </source>
</evidence>
<evidence type="ECO:0000256" key="1">
    <source>
        <dbReference type="ARBA" id="ARBA00004418"/>
    </source>
</evidence>
<dbReference type="SUPFAM" id="SSF46626">
    <property type="entry name" value="Cytochrome c"/>
    <property type="match status" value="2"/>
</dbReference>
<keyword evidence="3 9" id="KW-0479">Metal-binding</keyword>
<dbReference type="InterPro" id="IPR036909">
    <property type="entry name" value="Cyt_c-like_dom_sf"/>
</dbReference>
<proteinExistence type="predicted"/>
<evidence type="ECO:0000256" key="4">
    <source>
        <dbReference type="ARBA" id="ARBA00022729"/>
    </source>
</evidence>
<keyword evidence="5" id="KW-0574">Periplasm</keyword>
<evidence type="ECO:0000259" key="11">
    <source>
        <dbReference type="PROSITE" id="PS51007"/>
    </source>
</evidence>
<comment type="cofactor">
    <cofactor evidence="8">
        <name>heme</name>
        <dbReference type="ChEBI" id="CHEBI:30413"/>
    </cofactor>
    <text evidence="8">Binds 2 heme groups.</text>
</comment>
<feature type="signal peptide" evidence="10">
    <location>
        <begin position="1"/>
        <end position="18"/>
    </location>
</feature>
<evidence type="ECO:0000256" key="2">
    <source>
        <dbReference type="ARBA" id="ARBA00022617"/>
    </source>
</evidence>
<feature type="binding site" description="axial binding residue" evidence="9">
    <location>
        <position position="87"/>
    </location>
    <ligand>
        <name>heme c</name>
        <dbReference type="ChEBI" id="CHEBI:61717"/>
        <label>1</label>
    </ligand>
    <ligandPart>
        <name>Fe</name>
        <dbReference type="ChEBI" id="CHEBI:18248"/>
    </ligandPart>
</feature>
<feature type="binding site" description="covalent" evidence="8">
    <location>
        <position position="238"/>
    </location>
    <ligand>
        <name>heme c</name>
        <dbReference type="ChEBI" id="CHEBI:61717"/>
        <label>2</label>
    </ligand>
</feature>
<dbReference type="GO" id="GO:0020037">
    <property type="term" value="F:heme binding"/>
    <property type="evidence" value="ECO:0007669"/>
    <property type="project" value="InterPro"/>
</dbReference>